<dbReference type="Pfam" id="PF02515">
    <property type="entry name" value="CoA_transf_3"/>
    <property type="match status" value="2"/>
</dbReference>
<dbReference type="InterPro" id="IPR023606">
    <property type="entry name" value="CoA-Trfase_III_dom_1_sf"/>
</dbReference>
<dbReference type="Gene3D" id="3.40.50.10540">
    <property type="entry name" value="Crotonobetainyl-coa:carnitine coa-transferase, domain 1"/>
    <property type="match status" value="2"/>
</dbReference>
<proteinExistence type="predicted"/>
<dbReference type="PANTHER" id="PTHR48207">
    <property type="entry name" value="SUCCINATE--HYDROXYMETHYLGLUTARATE COA-TRANSFERASE"/>
    <property type="match status" value="1"/>
</dbReference>
<feature type="region of interest" description="Disordered" evidence="2">
    <location>
        <begin position="369"/>
        <end position="397"/>
    </location>
</feature>
<dbReference type="RefSeq" id="WP_196984387.1">
    <property type="nucleotide sequence ID" value="NZ_JADWYS010000001.1"/>
</dbReference>
<dbReference type="SUPFAM" id="SSF89796">
    <property type="entry name" value="CoA-transferase family III (CaiB/BaiF)"/>
    <property type="match status" value="2"/>
</dbReference>
<organism evidence="3 4">
    <name type="scientific">Caenimonas aquaedulcis</name>
    <dbReference type="NCBI Taxonomy" id="2793270"/>
    <lineage>
        <taxon>Bacteria</taxon>
        <taxon>Pseudomonadati</taxon>
        <taxon>Pseudomonadota</taxon>
        <taxon>Betaproteobacteria</taxon>
        <taxon>Burkholderiales</taxon>
        <taxon>Comamonadaceae</taxon>
        <taxon>Caenimonas</taxon>
    </lineage>
</organism>
<dbReference type="InterPro" id="IPR050483">
    <property type="entry name" value="CoA-transferase_III_domain"/>
</dbReference>
<feature type="region of interest" description="Disordered" evidence="2">
    <location>
        <begin position="763"/>
        <end position="783"/>
    </location>
</feature>
<dbReference type="InterPro" id="IPR044855">
    <property type="entry name" value="CoA-Trfase_III_dom3_sf"/>
</dbReference>
<dbReference type="GO" id="GO:0008410">
    <property type="term" value="F:CoA-transferase activity"/>
    <property type="evidence" value="ECO:0007669"/>
    <property type="project" value="TreeGrafter"/>
</dbReference>
<keyword evidence="1 3" id="KW-0808">Transferase</keyword>
<evidence type="ECO:0000256" key="2">
    <source>
        <dbReference type="SAM" id="MobiDB-lite"/>
    </source>
</evidence>
<dbReference type="AlphaFoldDB" id="A0A931H0N8"/>
<comment type="caution">
    <text evidence="3">The sequence shown here is derived from an EMBL/GenBank/DDBJ whole genome shotgun (WGS) entry which is preliminary data.</text>
</comment>
<gene>
    <name evidence="3" type="ORF">I5803_00035</name>
</gene>
<dbReference type="PANTHER" id="PTHR48207:SF3">
    <property type="entry name" value="SUCCINATE--HYDROXYMETHYLGLUTARATE COA-TRANSFERASE"/>
    <property type="match status" value="1"/>
</dbReference>
<sequence>MSEPAGALQGVRVLDLGDGIASSFAARLLGDFGADVVKLEPPGAGDATRRLPPLHPTAPEPERSLLFQYLNWNKRSVALDIADARSHEALRRWVEGGDILFESFAPGTLARWGLGVDTLLAWNPRLVVVSVTNFGSTGPYAGYAASDLVLQAMGGIMHISGRVDLPPLKHGLNQSAYCAGLNAAYAGMAALVAAQADGVGEHVDVSMQECLASELVMNQPYYSFMGAVQGRRSATQDPFQGEPIATRKGYLTVQSGPTRFESFADLFGREEFRTPEYAQRVKRNTRTAEVRAVLESCVANRDAKDLFEQGARMRLLLGVVQGAPELLQCDHLAARGAFRTVAHPVGGTWKFPAELARMSATPMSVRSAAPRLGEHGGRDAGWAPRNETRGRPSPGPARLPLAGLRVLDLSYVFAVPYMGALMSDLGAEVIKIEGTHRLDQTRSGAFGPHLDNDPGDEPWNRSGAFHMLNRGKQSMLLDLASEEGRAVFRKMVESADFVLENYTPRVMRGWGLHYEELRRINPALIMLSNTGYGSTGPWSEFPSQGTTLEATMGITQYTGYRGDKPWKVGQSYPDFLACWSGLTALFAALHHRRRTGQGQWIDLGMYQLGVAAMPEALLQWQLTGTEPKRIGNEDELHVPSNLYPARGDDRWVAISVTSDMQWRVLARHVGLDGDARLATEAGRREHRELVDAAVARWTAAHDAWETTRLLQSGGIAAGPVLNNRDLLLDPHLRARGFYEYVEHPQPVGLRPVIGRPYRMRHRTPRIQGPAPRLGEHGPSAKARPGATTIPGALDMQEALQSRTVTALDADYRERLGIATHRKETA</sequence>
<reference evidence="3" key="1">
    <citation type="submission" date="2020-11" db="EMBL/GenBank/DDBJ databases">
        <title>Bacterial whole genome sequence for Caenimonas sp. DR4.4.</title>
        <authorList>
            <person name="Le V."/>
            <person name="Ko S.-R."/>
            <person name="Ahn C.-Y."/>
            <person name="Oh H.-M."/>
        </authorList>
    </citation>
    <scope>NUCLEOTIDE SEQUENCE</scope>
    <source>
        <strain evidence="3">DR4.4</strain>
    </source>
</reference>
<evidence type="ECO:0000313" key="4">
    <source>
        <dbReference type="Proteomes" id="UP000651050"/>
    </source>
</evidence>
<protein>
    <submittedName>
        <fullName evidence="3">CoA transferase</fullName>
    </submittedName>
</protein>
<accession>A0A931H0N8</accession>
<dbReference type="Gene3D" id="3.30.1540.10">
    <property type="entry name" value="formyl-coa transferase, domain 3"/>
    <property type="match status" value="2"/>
</dbReference>
<dbReference type="EMBL" id="JADWYS010000001">
    <property type="protein sequence ID" value="MBG9386397.1"/>
    <property type="molecule type" value="Genomic_DNA"/>
</dbReference>
<dbReference type="InterPro" id="IPR003673">
    <property type="entry name" value="CoA-Trfase_fam_III"/>
</dbReference>
<evidence type="ECO:0000256" key="1">
    <source>
        <dbReference type="ARBA" id="ARBA00022679"/>
    </source>
</evidence>
<dbReference type="Proteomes" id="UP000651050">
    <property type="component" value="Unassembled WGS sequence"/>
</dbReference>
<name>A0A931H0N8_9BURK</name>
<evidence type="ECO:0000313" key="3">
    <source>
        <dbReference type="EMBL" id="MBG9386397.1"/>
    </source>
</evidence>
<keyword evidence="4" id="KW-1185">Reference proteome</keyword>